<organism evidence="3 4">
    <name type="scientific">Pichia membranifaciens NRRL Y-2026</name>
    <dbReference type="NCBI Taxonomy" id="763406"/>
    <lineage>
        <taxon>Eukaryota</taxon>
        <taxon>Fungi</taxon>
        <taxon>Dikarya</taxon>
        <taxon>Ascomycota</taxon>
        <taxon>Saccharomycotina</taxon>
        <taxon>Pichiomycetes</taxon>
        <taxon>Pichiales</taxon>
        <taxon>Pichiaceae</taxon>
        <taxon>Pichia</taxon>
    </lineage>
</organism>
<dbReference type="STRING" id="763406.A0A1E3NJB3"/>
<sequence>MAFNVRNTNQQWLTRELSGEGMRFGVVKKHNIRIPLKDGNYIHAHAWFPDAAVEKPSKSFGTLVEYIPYRTDVTIIRDSIRHPYYAAQGFVSMRVDMRGACNSSGVLTDEYLKQEQDDALEVFDWIVDQAWSNGNIGMFGKSWGGFNGLQVAARQHPALKTIVTLMSTDDRYSDDVHYRGGCLLASDMVWWGSTMATYQPRPQDPRVVGDGWKQNWLERLDVEPMLTRWIQHQTRDEYWKHGSVCEDWSKLQIPVLAVGGFRDGYTNPVFRMADHLVNPDSSCIVGPWVHEYPEMAEPSPKIGYQQLSCKWFAKWLYPETKSTFKLPRLTAYVQDPSTIDDSYVYREGFWASSDSPQKKTYQSFFLDANQLTLKVQEIPETPEPAAVKFGGMLSHGMFRGTYCPFGFKGDFPGDQKYEDSKCLCFDSDVFTADFELVGLPSIELELSSDKELANISVRLVDLYPDDGEHILISWGQLNLTHKDSHEFPQLLKVGEKFRAKVDLDAVGIKLAKGHRLRVALSTCDWPQAWPSPETPTLTLYSGKLNLPLFDHSNSVPAPNFDAPTIMKPTLELEQVRGYDRAKSINYNYAKDIWSITDILDGGLTKINNNQELSGFYFGECNKNYWEVENSNPLSALSKSSWVYELGREEDNWKIRLETETTLTCDKKSFFLVVERKAFENDKLVSEKTFSETIPRRFI</sequence>
<dbReference type="InterPro" id="IPR000383">
    <property type="entry name" value="Xaa-Pro-like_dom"/>
</dbReference>
<name>A0A1E3NJB3_9ASCO</name>
<dbReference type="Gene3D" id="3.40.50.1820">
    <property type="entry name" value="alpha/beta hydrolase"/>
    <property type="match status" value="1"/>
</dbReference>
<dbReference type="Pfam" id="PF08530">
    <property type="entry name" value="PepX_C"/>
    <property type="match status" value="1"/>
</dbReference>
<dbReference type="GO" id="GO:0008239">
    <property type="term" value="F:dipeptidyl-peptidase activity"/>
    <property type="evidence" value="ECO:0007669"/>
    <property type="project" value="InterPro"/>
</dbReference>
<evidence type="ECO:0000256" key="1">
    <source>
        <dbReference type="ARBA" id="ARBA00022801"/>
    </source>
</evidence>
<evidence type="ECO:0000313" key="4">
    <source>
        <dbReference type="Proteomes" id="UP000094455"/>
    </source>
</evidence>
<dbReference type="InterPro" id="IPR005674">
    <property type="entry name" value="CocE/Ser_esterase"/>
</dbReference>
<dbReference type="InterPro" id="IPR013736">
    <property type="entry name" value="Xaa-Pro_dipept_C"/>
</dbReference>
<dbReference type="Gene3D" id="2.60.120.260">
    <property type="entry name" value="Galactose-binding domain-like"/>
    <property type="match status" value="1"/>
</dbReference>
<dbReference type="GeneID" id="30180835"/>
<keyword evidence="1" id="KW-0378">Hydrolase</keyword>
<dbReference type="Proteomes" id="UP000094455">
    <property type="component" value="Unassembled WGS sequence"/>
</dbReference>
<dbReference type="NCBIfam" id="TIGR00976">
    <property type="entry name" value="CocE_NonD"/>
    <property type="match status" value="1"/>
</dbReference>
<dbReference type="Pfam" id="PF02129">
    <property type="entry name" value="Peptidase_S15"/>
    <property type="match status" value="1"/>
</dbReference>
<dbReference type="PANTHER" id="PTHR43056:SF10">
    <property type="entry name" value="COCE_NOND FAMILY, PUTATIVE (AFU_ORTHOLOGUE AFUA_7G00600)-RELATED"/>
    <property type="match status" value="1"/>
</dbReference>
<feature type="domain" description="Xaa-Pro dipeptidyl-peptidase C-terminal" evidence="2">
    <location>
        <begin position="309"/>
        <end position="566"/>
    </location>
</feature>
<dbReference type="Gene3D" id="1.10.3020.10">
    <property type="entry name" value="alpha-amino acid ester hydrolase ( Helical cap domain)"/>
    <property type="match status" value="1"/>
</dbReference>
<reference evidence="3 4" key="1">
    <citation type="journal article" date="2016" name="Proc. Natl. Acad. Sci. U.S.A.">
        <title>Comparative genomics of biotechnologically important yeasts.</title>
        <authorList>
            <person name="Riley R."/>
            <person name="Haridas S."/>
            <person name="Wolfe K.H."/>
            <person name="Lopes M.R."/>
            <person name="Hittinger C.T."/>
            <person name="Goeker M."/>
            <person name="Salamov A.A."/>
            <person name="Wisecaver J.H."/>
            <person name="Long T.M."/>
            <person name="Calvey C.H."/>
            <person name="Aerts A.L."/>
            <person name="Barry K.W."/>
            <person name="Choi C."/>
            <person name="Clum A."/>
            <person name="Coughlan A.Y."/>
            <person name="Deshpande S."/>
            <person name="Douglass A.P."/>
            <person name="Hanson S.J."/>
            <person name="Klenk H.-P."/>
            <person name="LaButti K.M."/>
            <person name="Lapidus A."/>
            <person name="Lindquist E.A."/>
            <person name="Lipzen A.M."/>
            <person name="Meier-Kolthoff J.P."/>
            <person name="Ohm R.A."/>
            <person name="Otillar R.P."/>
            <person name="Pangilinan J.L."/>
            <person name="Peng Y."/>
            <person name="Rokas A."/>
            <person name="Rosa C.A."/>
            <person name="Scheuner C."/>
            <person name="Sibirny A.A."/>
            <person name="Slot J.C."/>
            <person name="Stielow J.B."/>
            <person name="Sun H."/>
            <person name="Kurtzman C.P."/>
            <person name="Blackwell M."/>
            <person name="Grigoriev I.V."/>
            <person name="Jeffries T.W."/>
        </authorList>
    </citation>
    <scope>NUCLEOTIDE SEQUENCE [LARGE SCALE GENOMIC DNA]</scope>
    <source>
        <strain evidence="3 4">NRRL Y-2026</strain>
    </source>
</reference>
<dbReference type="InterPro" id="IPR008979">
    <property type="entry name" value="Galactose-bd-like_sf"/>
</dbReference>
<dbReference type="OrthoDB" id="416441at2759"/>
<dbReference type="InterPro" id="IPR029058">
    <property type="entry name" value="AB_hydrolase_fold"/>
</dbReference>
<dbReference type="SUPFAM" id="SSF53474">
    <property type="entry name" value="alpha/beta-Hydrolases"/>
    <property type="match status" value="1"/>
</dbReference>
<keyword evidence="4" id="KW-1185">Reference proteome</keyword>
<dbReference type="PANTHER" id="PTHR43056">
    <property type="entry name" value="PEPTIDASE S9 PROLYL OLIGOPEPTIDASE"/>
    <property type="match status" value="1"/>
</dbReference>
<evidence type="ECO:0000259" key="2">
    <source>
        <dbReference type="SMART" id="SM00939"/>
    </source>
</evidence>
<dbReference type="SUPFAM" id="SSF49785">
    <property type="entry name" value="Galactose-binding domain-like"/>
    <property type="match status" value="1"/>
</dbReference>
<accession>A0A1E3NJB3</accession>
<dbReference type="SMART" id="SM00939">
    <property type="entry name" value="PepX_C"/>
    <property type="match status" value="1"/>
</dbReference>
<gene>
    <name evidence="3" type="ORF">PICMEDRAFT_72288</name>
</gene>
<protein>
    <recommendedName>
        <fullName evidence="2">Xaa-Pro dipeptidyl-peptidase C-terminal domain-containing protein</fullName>
    </recommendedName>
</protein>
<evidence type="ECO:0000313" key="3">
    <source>
        <dbReference type="EMBL" id="ODQ46200.1"/>
    </source>
</evidence>
<dbReference type="RefSeq" id="XP_019017313.1">
    <property type="nucleotide sequence ID" value="XM_019164148.1"/>
</dbReference>
<dbReference type="AlphaFoldDB" id="A0A1E3NJB3"/>
<dbReference type="InterPro" id="IPR050585">
    <property type="entry name" value="Xaa-Pro_dipeptidyl-ppase/CocE"/>
</dbReference>
<dbReference type="EMBL" id="KV454003">
    <property type="protein sequence ID" value="ODQ46200.1"/>
    <property type="molecule type" value="Genomic_DNA"/>
</dbReference>
<proteinExistence type="predicted"/>